<dbReference type="Proteomes" id="UP000299102">
    <property type="component" value="Unassembled WGS sequence"/>
</dbReference>
<comment type="caution">
    <text evidence="2">The sequence shown here is derived from an EMBL/GenBank/DDBJ whole genome shotgun (WGS) entry which is preliminary data.</text>
</comment>
<name>A0A4C1TM49_EUMVA</name>
<reference evidence="2 3" key="1">
    <citation type="journal article" date="2019" name="Commun. Biol.">
        <title>The bagworm genome reveals a unique fibroin gene that provides high tensile strength.</title>
        <authorList>
            <person name="Kono N."/>
            <person name="Nakamura H."/>
            <person name="Ohtoshi R."/>
            <person name="Tomita M."/>
            <person name="Numata K."/>
            <person name="Arakawa K."/>
        </authorList>
    </citation>
    <scope>NUCLEOTIDE SEQUENCE [LARGE SCALE GENOMIC DNA]</scope>
</reference>
<gene>
    <name evidence="2" type="ORF">EVAR_11441_1</name>
</gene>
<dbReference type="EMBL" id="BGZK01000069">
    <property type="protein sequence ID" value="GBP15144.1"/>
    <property type="molecule type" value="Genomic_DNA"/>
</dbReference>
<organism evidence="2 3">
    <name type="scientific">Eumeta variegata</name>
    <name type="common">Bagworm moth</name>
    <name type="synonym">Eumeta japonica</name>
    <dbReference type="NCBI Taxonomy" id="151549"/>
    <lineage>
        <taxon>Eukaryota</taxon>
        <taxon>Metazoa</taxon>
        <taxon>Ecdysozoa</taxon>
        <taxon>Arthropoda</taxon>
        <taxon>Hexapoda</taxon>
        <taxon>Insecta</taxon>
        <taxon>Pterygota</taxon>
        <taxon>Neoptera</taxon>
        <taxon>Endopterygota</taxon>
        <taxon>Lepidoptera</taxon>
        <taxon>Glossata</taxon>
        <taxon>Ditrysia</taxon>
        <taxon>Tineoidea</taxon>
        <taxon>Psychidae</taxon>
        <taxon>Oiketicinae</taxon>
        <taxon>Eumeta</taxon>
    </lineage>
</organism>
<evidence type="ECO:0000313" key="2">
    <source>
        <dbReference type="EMBL" id="GBP15144.1"/>
    </source>
</evidence>
<accession>A0A4C1TM49</accession>
<protein>
    <submittedName>
        <fullName evidence="2">Uncharacterized protein</fullName>
    </submittedName>
</protein>
<keyword evidence="3" id="KW-1185">Reference proteome</keyword>
<sequence>MNKKPAEKKKKKKEIITLHPRGRTLRRFLRTLRAQFTDVNLRRRRTRRSSERAAPPAPSARLSLSTRTKRPLTHQYLVRKLTLLQMQRPSRRIDVRHMKRRDLIFFYDIVLAERAARGYGAGINEPPFVAHPHRSTAFTLAEGQIYLSGIDDRFYESQFCFVRTRVQFDLQEREGIELKITVLVSLRRRRAGKVVLFCREDRCGARGRGRTGGGGGCSAGPRAR</sequence>
<evidence type="ECO:0000313" key="3">
    <source>
        <dbReference type="Proteomes" id="UP000299102"/>
    </source>
</evidence>
<dbReference type="AlphaFoldDB" id="A0A4C1TM49"/>
<feature type="region of interest" description="Disordered" evidence="1">
    <location>
        <begin position="40"/>
        <end position="66"/>
    </location>
</feature>
<evidence type="ECO:0000256" key="1">
    <source>
        <dbReference type="SAM" id="MobiDB-lite"/>
    </source>
</evidence>
<proteinExistence type="predicted"/>